<name>A0A382M9E4_9ZZZZ</name>
<dbReference type="AlphaFoldDB" id="A0A382M9E4"/>
<keyword evidence="1" id="KW-0472">Membrane</keyword>
<evidence type="ECO:0000256" key="1">
    <source>
        <dbReference type="SAM" id="Phobius"/>
    </source>
</evidence>
<keyword evidence="1" id="KW-0812">Transmembrane</keyword>
<keyword evidence="1" id="KW-1133">Transmembrane helix</keyword>
<dbReference type="EMBL" id="UINC01092221">
    <property type="protein sequence ID" value="SVC45614.1"/>
    <property type="molecule type" value="Genomic_DNA"/>
</dbReference>
<accession>A0A382M9E4</accession>
<organism evidence="2">
    <name type="scientific">marine metagenome</name>
    <dbReference type="NCBI Taxonomy" id="408172"/>
    <lineage>
        <taxon>unclassified sequences</taxon>
        <taxon>metagenomes</taxon>
        <taxon>ecological metagenomes</taxon>
    </lineage>
</organism>
<reference evidence="2" key="1">
    <citation type="submission" date="2018-05" db="EMBL/GenBank/DDBJ databases">
        <authorList>
            <person name="Lanie J.A."/>
            <person name="Ng W.-L."/>
            <person name="Kazmierczak K.M."/>
            <person name="Andrzejewski T.M."/>
            <person name="Davidsen T.M."/>
            <person name="Wayne K.J."/>
            <person name="Tettelin H."/>
            <person name="Glass J.I."/>
            <person name="Rusch D."/>
            <person name="Podicherti R."/>
            <person name="Tsui H.-C.T."/>
            <person name="Winkler M.E."/>
        </authorList>
    </citation>
    <scope>NUCLEOTIDE SEQUENCE</scope>
</reference>
<proteinExistence type="predicted"/>
<feature type="non-terminal residue" evidence="2">
    <location>
        <position position="52"/>
    </location>
</feature>
<protein>
    <submittedName>
        <fullName evidence="2">Uncharacterized protein</fullName>
    </submittedName>
</protein>
<evidence type="ECO:0000313" key="2">
    <source>
        <dbReference type="EMBL" id="SVC45614.1"/>
    </source>
</evidence>
<sequence length="52" mass="6126">MYKLPTENLYRNIKKIFLYTFLILMSFNNFSLSETTYKYEGGSQATSDENLS</sequence>
<feature type="transmembrane region" description="Helical" evidence="1">
    <location>
        <begin position="16"/>
        <end position="32"/>
    </location>
</feature>
<gene>
    <name evidence="2" type="ORF">METZ01_LOCUS298468</name>
</gene>